<dbReference type="GO" id="GO:0015891">
    <property type="term" value="P:siderophore transport"/>
    <property type="evidence" value="ECO:0007669"/>
    <property type="project" value="InterPro"/>
</dbReference>
<feature type="chain" id="PRO_5003221588" evidence="16">
    <location>
        <begin position="24"/>
        <end position="697"/>
    </location>
</feature>
<sequence>MHNAKALPFALLLSTPLVAPAHAQEADRATLPAVNVVGAQDDGYTTPDATSGTKTNAPLRDVPQTINVVPARVLEDQHVNSMQDALKNVPGVSFSHGDGQRDQVSIRGFSAIADQYVDGFRDDALYFRDLSNIERVDVIKGPAAVLYGRGSAGGLINRISKKPGKDITAANLSLGSWKDRRLEADLGRANGDQSLSWRLTGAIEKADNYRQQQFLDRKAIAPSAQLKFSPDTQVLLQAEYLNDRRVTDFGIPAYQGRPVNVDPGTYYGAANARDADYTHTTVHAYTGVVTHRINDTLSLRNATRYYHYELDRNNTTTASVNAAARTVSLAHGNIFRREHGWSNQTELTQQAYLGGLKHELLYGLELGQQNKDLVSYAQRNVGTVDLFNPVLPTLARLASGNPTNDNLGRFETMGLYVQDMISIDQQWKVLAGLRYDHFKQETGERNTGRKLQRTDNDISPRLGAVYQPDATQSYYLSWSRSFQPSGEAFALSSGNANLDPEQTTNTEIGAKYDLLDGRLSTTFSLFRLNRTNVRDTDPATNQLATIGTRRTDGFEWSLSGELAPGLRAIMGYAFLDAKVTRSPSRNDGQPVQGKRSTLTPRHAANFWITKDLNGGFGVGAGANLVASRYANAGNTVRLPGYVTADAAAWWRQGPWGVQLNVYNITDARYIVSSHGANGNMNLPGAPRNVMLKLSYRM</sequence>
<keyword evidence="5" id="KW-0410">Iron transport</keyword>
<dbReference type="Pfam" id="PF07715">
    <property type="entry name" value="Plug"/>
    <property type="match status" value="1"/>
</dbReference>
<organism evidence="19 20">
    <name type="scientific">Lautropia mirabilis ATCC 51599</name>
    <dbReference type="NCBI Taxonomy" id="887898"/>
    <lineage>
        <taxon>Bacteria</taxon>
        <taxon>Pseudomonadati</taxon>
        <taxon>Pseudomonadota</taxon>
        <taxon>Betaproteobacteria</taxon>
        <taxon>Burkholderiales</taxon>
        <taxon>Burkholderiaceae</taxon>
        <taxon>Lautropia</taxon>
    </lineage>
</organism>
<evidence type="ECO:0000256" key="10">
    <source>
        <dbReference type="ARBA" id="ARBA00023077"/>
    </source>
</evidence>
<dbReference type="EMBL" id="AEQP01000001">
    <property type="protein sequence ID" value="EFV96044.1"/>
    <property type="molecule type" value="Genomic_DNA"/>
</dbReference>
<evidence type="ECO:0000256" key="9">
    <source>
        <dbReference type="ARBA" id="ARBA00023065"/>
    </source>
</evidence>
<evidence type="ECO:0000256" key="8">
    <source>
        <dbReference type="ARBA" id="ARBA00023004"/>
    </source>
</evidence>
<dbReference type="RefSeq" id="WP_005672029.1">
    <property type="nucleotide sequence ID" value="NZ_CP146288.1"/>
</dbReference>
<feature type="domain" description="TonB-dependent receptor-like beta-barrel" evidence="17">
    <location>
        <begin position="228"/>
        <end position="664"/>
    </location>
</feature>
<feature type="signal peptide" evidence="16">
    <location>
        <begin position="1"/>
        <end position="23"/>
    </location>
</feature>
<dbReference type="CDD" id="cd01347">
    <property type="entry name" value="ligand_gated_channel"/>
    <property type="match status" value="1"/>
</dbReference>
<dbReference type="HOGENOM" id="CLU_008287_9_4_4"/>
<dbReference type="FunFam" id="2.170.130.10:FF:000001">
    <property type="entry name" value="Catecholate siderophore TonB-dependent receptor"/>
    <property type="match status" value="1"/>
</dbReference>
<evidence type="ECO:0000256" key="3">
    <source>
        <dbReference type="ARBA" id="ARBA00022448"/>
    </source>
</evidence>
<evidence type="ECO:0000259" key="18">
    <source>
        <dbReference type="Pfam" id="PF07715"/>
    </source>
</evidence>
<dbReference type="InterPro" id="IPR036942">
    <property type="entry name" value="Beta-barrel_TonB_sf"/>
</dbReference>
<gene>
    <name evidence="19" type="ORF">HMPREF0551_0227</name>
</gene>
<keyword evidence="20" id="KW-1185">Reference proteome</keyword>
<evidence type="ECO:0000256" key="7">
    <source>
        <dbReference type="ARBA" id="ARBA00022729"/>
    </source>
</evidence>
<dbReference type="InterPro" id="IPR000531">
    <property type="entry name" value="Beta-barrel_TonB"/>
</dbReference>
<evidence type="ECO:0000256" key="4">
    <source>
        <dbReference type="ARBA" id="ARBA00022452"/>
    </source>
</evidence>
<dbReference type="Pfam" id="PF00593">
    <property type="entry name" value="TonB_dep_Rec_b-barrel"/>
    <property type="match status" value="1"/>
</dbReference>
<evidence type="ECO:0000256" key="5">
    <source>
        <dbReference type="ARBA" id="ARBA00022496"/>
    </source>
</evidence>
<dbReference type="AlphaFoldDB" id="E7RUR1"/>
<evidence type="ECO:0000256" key="15">
    <source>
        <dbReference type="RuleBase" id="RU003357"/>
    </source>
</evidence>
<keyword evidence="11 14" id="KW-0472">Membrane</keyword>
<reference evidence="19 20" key="1">
    <citation type="submission" date="2010-12" db="EMBL/GenBank/DDBJ databases">
        <authorList>
            <person name="Muzny D."/>
            <person name="Qin X."/>
            <person name="Deng J."/>
            <person name="Jiang H."/>
            <person name="Liu Y."/>
            <person name="Qu J."/>
            <person name="Song X.-Z."/>
            <person name="Zhang L."/>
            <person name="Thornton R."/>
            <person name="Coyle M."/>
            <person name="Francisco L."/>
            <person name="Jackson L."/>
            <person name="Javaid M."/>
            <person name="Korchina V."/>
            <person name="Kovar C."/>
            <person name="Mata R."/>
            <person name="Mathew T."/>
            <person name="Ngo R."/>
            <person name="Nguyen L."/>
            <person name="Nguyen N."/>
            <person name="Okwuonu G."/>
            <person name="Ongeri F."/>
            <person name="Pham C."/>
            <person name="Simmons D."/>
            <person name="Wilczek-Boney K."/>
            <person name="Hale W."/>
            <person name="Jakkamsetti A."/>
            <person name="Pham P."/>
            <person name="Ruth R."/>
            <person name="San Lucas F."/>
            <person name="Warren J."/>
            <person name="Zhang J."/>
            <person name="Zhao Z."/>
            <person name="Zhou C."/>
            <person name="Zhu D."/>
            <person name="Lee S."/>
            <person name="Bess C."/>
            <person name="Blankenburg K."/>
            <person name="Forbes L."/>
            <person name="Fu Q."/>
            <person name="Gubbala S."/>
            <person name="Hirani K."/>
            <person name="Jayaseelan J.C."/>
            <person name="Lara F."/>
            <person name="Munidasa M."/>
            <person name="Palculict T."/>
            <person name="Patil S."/>
            <person name="Pu L.-L."/>
            <person name="Saada N."/>
            <person name="Tang L."/>
            <person name="Weissenberger G."/>
            <person name="Zhu Y."/>
            <person name="Hemphill L."/>
            <person name="Shang Y."/>
            <person name="Youmans B."/>
            <person name="Ayvaz T."/>
            <person name="Ross M."/>
            <person name="Santibanez J."/>
            <person name="Aqrawi P."/>
            <person name="Gross S."/>
            <person name="Joshi V."/>
            <person name="Fowler G."/>
            <person name="Nazareth L."/>
            <person name="Reid J."/>
            <person name="Worley K."/>
            <person name="Petrosino J."/>
            <person name="Highlander S."/>
            <person name="Gibbs R."/>
        </authorList>
    </citation>
    <scope>NUCLEOTIDE SEQUENCE [LARGE SCALE GENOMIC DNA]</scope>
    <source>
        <strain evidence="19 20">ATCC 51599</strain>
    </source>
</reference>
<dbReference type="Gene3D" id="2.170.130.10">
    <property type="entry name" value="TonB-dependent receptor, plug domain"/>
    <property type="match status" value="1"/>
</dbReference>
<dbReference type="GO" id="GO:0038023">
    <property type="term" value="F:signaling receptor activity"/>
    <property type="evidence" value="ECO:0007669"/>
    <property type="project" value="InterPro"/>
</dbReference>
<name>E7RUR1_9BURK</name>
<evidence type="ECO:0000313" key="20">
    <source>
        <dbReference type="Proteomes" id="UP000011021"/>
    </source>
</evidence>
<keyword evidence="4 14" id="KW-1134">Transmembrane beta strand</keyword>
<evidence type="ECO:0000256" key="11">
    <source>
        <dbReference type="ARBA" id="ARBA00023136"/>
    </source>
</evidence>
<keyword evidence="8" id="KW-0408">Iron</keyword>
<keyword evidence="10 15" id="KW-0798">TonB box</keyword>
<keyword evidence="3 14" id="KW-0813">Transport</keyword>
<dbReference type="Proteomes" id="UP000011021">
    <property type="component" value="Unassembled WGS sequence"/>
</dbReference>
<accession>E7RUR1</accession>
<dbReference type="PANTHER" id="PTHR32552">
    <property type="entry name" value="FERRICHROME IRON RECEPTOR-RELATED"/>
    <property type="match status" value="1"/>
</dbReference>
<comment type="similarity">
    <text evidence="2 14 15">Belongs to the TonB-dependent receptor family.</text>
</comment>
<evidence type="ECO:0000256" key="13">
    <source>
        <dbReference type="ARBA" id="ARBA00023237"/>
    </source>
</evidence>
<dbReference type="GO" id="GO:0015344">
    <property type="term" value="F:siderophore uptake transmembrane transporter activity"/>
    <property type="evidence" value="ECO:0007669"/>
    <property type="project" value="TreeGrafter"/>
</dbReference>
<keyword evidence="7 16" id="KW-0732">Signal</keyword>
<dbReference type="PANTHER" id="PTHR32552:SF68">
    <property type="entry name" value="FERRICHROME OUTER MEMBRANE TRANSPORTER_PHAGE RECEPTOR"/>
    <property type="match status" value="1"/>
</dbReference>
<dbReference type="InterPro" id="IPR012910">
    <property type="entry name" value="Plug_dom"/>
</dbReference>
<evidence type="ECO:0000256" key="1">
    <source>
        <dbReference type="ARBA" id="ARBA00004571"/>
    </source>
</evidence>
<dbReference type="InterPro" id="IPR010105">
    <property type="entry name" value="TonB_sidphr_rcpt"/>
</dbReference>
<comment type="subcellular location">
    <subcellularLocation>
        <location evidence="1 14">Cell outer membrane</location>
        <topology evidence="1 14">Multi-pass membrane protein</topology>
    </subcellularLocation>
</comment>
<feature type="domain" description="TonB-dependent receptor plug" evidence="18">
    <location>
        <begin position="59"/>
        <end position="154"/>
    </location>
</feature>
<dbReference type="SUPFAM" id="SSF56935">
    <property type="entry name" value="Porins"/>
    <property type="match status" value="1"/>
</dbReference>
<keyword evidence="12 19" id="KW-0675">Receptor</keyword>
<dbReference type="InterPro" id="IPR039426">
    <property type="entry name" value="TonB-dep_rcpt-like"/>
</dbReference>
<dbReference type="STRING" id="887898.HMPREF0551_0227"/>
<evidence type="ECO:0000256" key="2">
    <source>
        <dbReference type="ARBA" id="ARBA00009810"/>
    </source>
</evidence>
<dbReference type="eggNOG" id="COG4774">
    <property type="taxonomic scope" value="Bacteria"/>
</dbReference>
<evidence type="ECO:0000256" key="12">
    <source>
        <dbReference type="ARBA" id="ARBA00023170"/>
    </source>
</evidence>
<evidence type="ECO:0000256" key="16">
    <source>
        <dbReference type="SAM" id="SignalP"/>
    </source>
</evidence>
<dbReference type="InterPro" id="IPR037066">
    <property type="entry name" value="Plug_dom_sf"/>
</dbReference>
<evidence type="ECO:0000256" key="6">
    <source>
        <dbReference type="ARBA" id="ARBA00022692"/>
    </source>
</evidence>
<evidence type="ECO:0000256" key="14">
    <source>
        <dbReference type="PROSITE-ProRule" id="PRU01360"/>
    </source>
</evidence>
<keyword evidence="13 14" id="KW-0998">Cell outer membrane</keyword>
<dbReference type="NCBIfam" id="TIGR01783">
    <property type="entry name" value="TonB-siderophor"/>
    <property type="match status" value="1"/>
</dbReference>
<keyword evidence="6 14" id="KW-0812">Transmembrane</keyword>
<dbReference type="PROSITE" id="PS52016">
    <property type="entry name" value="TONB_DEPENDENT_REC_3"/>
    <property type="match status" value="1"/>
</dbReference>
<keyword evidence="9" id="KW-0406">Ion transport</keyword>
<evidence type="ECO:0000259" key="17">
    <source>
        <dbReference type="Pfam" id="PF00593"/>
    </source>
</evidence>
<evidence type="ECO:0000313" key="19">
    <source>
        <dbReference type="EMBL" id="EFV96044.1"/>
    </source>
</evidence>
<proteinExistence type="inferred from homology"/>
<comment type="caution">
    <text evidence="19">The sequence shown here is derived from an EMBL/GenBank/DDBJ whole genome shotgun (WGS) entry which is preliminary data.</text>
</comment>
<dbReference type="GO" id="GO:0009279">
    <property type="term" value="C:cell outer membrane"/>
    <property type="evidence" value="ECO:0007669"/>
    <property type="project" value="UniProtKB-SubCell"/>
</dbReference>
<dbReference type="Gene3D" id="2.40.170.20">
    <property type="entry name" value="TonB-dependent receptor, beta-barrel domain"/>
    <property type="match status" value="1"/>
</dbReference>
<protein>
    <submittedName>
        <fullName evidence="19">TonB-dependent siderophore receptor</fullName>
    </submittedName>
</protein>